<evidence type="ECO:0000313" key="3">
    <source>
        <dbReference type="Proteomes" id="UP000664414"/>
    </source>
</evidence>
<reference evidence="2" key="1">
    <citation type="submission" date="2021-02" db="EMBL/GenBank/DDBJ databases">
        <title>Thiocyanate and organic carbon inputs drive convergent selection for specific autotrophic Afipia and Thiobacillus strains within complex microbiomes.</title>
        <authorList>
            <person name="Huddy R.J."/>
            <person name="Sachdeva R."/>
            <person name="Kadzinga F."/>
            <person name="Kantor R.S."/>
            <person name="Harrison S.T.L."/>
            <person name="Banfield J.F."/>
        </authorList>
    </citation>
    <scope>NUCLEOTIDE SEQUENCE</scope>
    <source>
        <strain evidence="2">SCN18_10_11_15_R4_P_38_20</strain>
    </source>
</reference>
<gene>
    <name evidence="2" type="ORF">J0H12_06835</name>
</gene>
<comment type="caution">
    <text evidence="2">The sequence shown here is derived from an EMBL/GenBank/DDBJ whole genome shotgun (WGS) entry which is preliminary data.</text>
</comment>
<accession>A0A8J7PN06</accession>
<dbReference type="AlphaFoldDB" id="A0A8J7PN06"/>
<organism evidence="2 3">
    <name type="scientific">Candidatus Paracaedimonas acanthamoebae</name>
    <dbReference type="NCBI Taxonomy" id="244581"/>
    <lineage>
        <taxon>Bacteria</taxon>
        <taxon>Pseudomonadati</taxon>
        <taxon>Pseudomonadota</taxon>
        <taxon>Alphaproteobacteria</taxon>
        <taxon>Holosporales</taxon>
        <taxon>Caedimonadaceae</taxon>
        <taxon>Candidatus Paracaedimonas</taxon>
    </lineage>
</organism>
<evidence type="ECO:0000256" key="1">
    <source>
        <dbReference type="SAM" id="SignalP"/>
    </source>
</evidence>
<dbReference type="Proteomes" id="UP000664414">
    <property type="component" value="Unassembled WGS sequence"/>
</dbReference>
<dbReference type="EMBL" id="JAFKGL010000030">
    <property type="protein sequence ID" value="MBN9413618.1"/>
    <property type="molecule type" value="Genomic_DNA"/>
</dbReference>
<feature type="chain" id="PRO_5035270625" evidence="1">
    <location>
        <begin position="24"/>
        <end position="281"/>
    </location>
</feature>
<keyword evidence="1" id="KW-0732">Signal</keyword>
<sequence>MFKMKKYALLIIGSLSWFHSVQSSQNCSLYEGDLETSKTKSLISGVTLDELHSGSGKAALTLGYKEIGGGIKHAYLVFETPIEKGKKGEIKIIEIQGVHFGGDGDGYYEPDSVYGAVCGGGKGLIYEENDENVIKKFLRAKKTKIKATISSNGIKRISEEEIMLQEAAYTKYKSFIVSAAGAQKALASIGEDKIKGTYFSLKGWGLTDKDRTYNCTSYVATLLKRAGVELPIGDSTFLVKDDIYLANKISQFELKTEAERNGIAVIDPPSAEELLKTHGIN</sequence>
<proteinExistence type="predicted"/>
<name>A0A8J7PN06_9PROT</name>
<protein>
    <submittedName>
        <fullName evidence="2">Uncharacterized protein</fullName>
    </submittedName>
</protein>
<feature type="signal peptide" evidence="1">
    <location>
        <begin position="1"/>
        <end position="23"/>
    </location>
</feature>
<evidence type="ECO:0000313" key="2">
    <source>
        <dbReference type="EMBL" id="MBN9413618.1"/>
    </source>
</evidence>